<protein>
    <submittedName>
        <fullName evidence="1">Uncharacterized protein</fullName>
    </submittedName>
</protein>
<dbReference type="EMBL" id="BARV01007363">
    <property type="protein sequence ID" value="GAI06944.1"/>
    <property type="molecule type" value="Genomic_DNA"/>
</dbReference>
<sequence>LAGYFNRRFTGDSSLSIFAIIRSLLTSDNARVWGWARETEVAQRIFNTWCDSFTDRVESDIRTRRFIIYLRTYQSELWLINSHYYEFMEQFCEVAQSMELPSELIDQYNRLVEEYNAFIQNFRDNIAELRRVARTEIEPPSVKFAKALPGTQPPTPQPPE</sequence>
<dbReference type="AlphaFoldDB" id="X1MKR5"/>
<comment type="caution">
    <text evidence="1">The sequence shown here is derived from an EMBL/GenBank/DDBJ whole genome shotgun (WGS) entry which is preliminary data.</text>
</comment>
<gene>
    <name evidence="1" type="ORF">S06H3_15007</name>
</gene>
<name>X1MKR5_9ZZZZ</name>
<organism evidence="1">
    <name type="scientific">marine sediment metagenome</name>
    <dbReference type="NCBI Taxonomy" id="412755"/>
    <lineage>
        <taxon>unclassified sequences</taxon>
        <taxon>metagenomes</taxon>
        <taxon>ecological metagenomes</taxon>
    </lineage>
</organism>
<evidence type="ECO:0000313" key="1">
    <source>
        <dbReference type="EMBL" id="GAI06944.1"/>
    </source>
</evidence>
<proteinExistence type="predicted"/>
<feature type="non-terminal residue" evidence="1">
    <location>
        <position position="1"/>
    </location>
</feature>
<reference evidence="1" key="1">
    <citation type="journal article" date="2014" name="Front. Microbiol.">
        <title>High frequency of phylogenetically diverse reductive dehalogenase-homologous genes in deep subseafloor sedimentary metagenomes.</title>
        <authorList>
            <person name="Kawai M."/>
            <person name="Futagami T."/>
            <person name="Toyoda A."/>
            <person name="Takaki Y."/>
            <person name="Nishi S."/>
            <person name="Hori S."/>
            <person name="Arai W."/>
            <person name="Tsubouchi T."/>
            <person name="Morono Y."/>
            <person name="Uchiyama I."/>
            <person name="Ito T."/>
            <person name="Fujiyama A."/>
            <person name="Inagaki F."/>
            <person name="Takami H."/>
        </authorList>
    </citation>
    <scope>NUCLEOTIDE SEQUENCE</scope>
    <source>
        <strain evidence="1">Expedition CK06-06</strain>
    </source>
</reference>
<accession>X1MKR5</accession>